<accession>A0A9E7ICZ0</accession>
<protein>
    <submittedName>
        <fullName evidence="2">Uncharacterized protein</fullName>
    </submittedName>
</protein>
<sequence length="114" mass="13453">MWGELYVYDRLVSVFIVVFFRILAVLTISLFSCHFVRLIRDVEMEEKPALREWEPSDLDFVSTSNFSLQCSIGSHTANAKFEWVDYRPAVFRKLQEFGEIDNDDYTDSIRDMKP</sequence>
<evidence type="ECO:0000256" key="1">
    <source>
        <dbReference type="SAM" id="Phobius"/>
    </source>
</evidence>
<dbReference type="InterPro" id="IPR027484">
    <property type="entry name" value="PInositol-4-P-5-kinase_N"/>
</dbReference>
<organism evidence="2 3">
    <name type="scientific">Musa troglodytarum</name>
    <name type="common">fe'i banana</name>
    <dbReference type="NCBI Taxonomy" id="320322"/>
    <lineage>
        <taxon>Eukaryota</taxon>
        <taxon>Viridiplantae</taxon>
        <taxon>Streptophyta</taxon>
        <taxon>Embryophyta</taxon>
        <taxon>Tracheophyta</taxon>
        <taxon>Spermatophyta</taxon>
        <taxon>Magnoliopsida</taxon>
        <taxon>Liliopsida</taxon>
        <taxon>Zingiberales</taxon>
        <taxon>Musaceae</taxon>
        <taxon>Musa</taxon>
    </lineage>
</organism>
<reference evidence="2" key="1">
    <citation type="submission" date="2022-05" db="EMBL/GenBank/DDBJ databases">
        <title>The Musa troglodytarum L. genome provides insights into the mechanism of non-climacteric behaviour and enrichment of carotenoids.</title>
        <authorList>
            <person name="Wang J."/>
        </authorList>
    </citation>
    <scope>NUCLEOTIDE SEQUENCE</scope>
    <source>
        <tissue evidence="2">Leaf</tissue>
    </source>
</reference>
<name>A0A9E7ICZ0_9LILI</name>
<keyword evidence="1" id="KW-0812">Transmembrane</keyword>
<dbReference type="OrthoDB" id="70770at2759"/>
<evidence type="ECO:0000313" key="3">
    <source>
        <dbReference type="Proteomes" id="UP001055439"/>
    </source>
</evidence>
<keyword evidence="1" id="KW-0472">Membrane</keyword>
<dbReference type="SUPFAM" id="SSF56104">
    <property type="entry name" value="SAICAR synthase-like"/>
    <property type="match status" value="1"/>
</dbReference>
<keyword evidence="3" id="KW-1185">Reference proteome</keyword>
<gene>
    <name evidence="2" type="ORF">MUK42_23865</name>
</gene>
<evidence type="ECO:0000313" key="2">
    <source>
        <dbReference type="EMBL" id="URE49406.1"/>
    </source>
</evidence>
<proteinExistence type="predicted"/>
<dbReference type="AlphaFoldDB" id="A0A9E7ICZ0"/>
<feature type="transmembrane region" description="Helical" evidence="1">
    <location>
        <begin position="12"/>
        <end position="36"/>
    </location>
</feature>
<dbReference type="Proteomes" id="UP001055439">
    <property type="component" value="Chromosome 9"/>
</dbReference>
<dbReference type="Gene3D" id="3.30.800.10">
    <property type="entry name" value="Phosphatidylinositol Phosphate Kinase II Beta"/>
    <property type="match status" value="1"/>
</dbReference>
<keyword evidence="1" id="KW-1133">Transmembrane helix</keyword>
<dbReference type="EMBL" id="CP097511">
    <property type="protein sequence ID" value="URE49406.1"/>
    <property type="molecule type" value="Genomic_DNA"/>
</dbReference>